<keyword evidence="7" id="KW-1185">Reference proteome</keyword>
<dbReference type="InterPro" id="IPR013083">
    <property type="entry name" value="Znf_RING/FYVE/PHD"/>
</dbReference>
<keyword evidence="1" id="KW-0479">Metal-binding</keyword>
<dbReference type="SUPFAM" id="SSF57903">
    <property type="entry name" value="FYVE/PHD zinc finger"/>
    <property type="match status" value="1"/>
</dbReference>
<organism evidence="6 7">
    <name type="scientific">Diatraea saccharalis</name>
    <name type="common">sugarcane borer</name>
    <dbReference type="NCBI Taxonomy" id="40085"/>
    <lineage>
        <taxon>Eukaryota</taxon>
        <taxon>Metazoa</taxon>
        <taxon>Ecdysozoa</taxon>
        <taxon>Arthropoda</taxon>
        <taxon>Hexapoda</taxon>
        <taxon>Insecta</taxon>
        <taxon>Pterygota</taxon>
        <taxon>Neoptera</taxon>
        <taxon>Endopterygota</taxon>
        <taxon>Lepidoptera</taxon>
        <taxon>Glossata</taxon>
        <taxon>Ditrysia</taxon>
        <taxon>Pyraloidea</taxon>
        <taxon>Crambidae</taxon>
        <taxon>Crambinae</taxon>
        <taxon>Diatraea</taxon>
    </lineage>
</organism>
<reference evidence="6" key="1">
    <citation type="submission" date="2021-12" db="EMBL/GenBank/DDBJ databases">
        <authorList>
            <person name="King R."/>
        </authorList>
    </citation>
    <scope>NUCLEOTIDE SEQUENCE</scope>
</reference>
<protein>
    <recommendedName>
        <fullName evidence="5">FYVE-type domain-containing protein</fullName>
    </recommendedName>
</protein>
<dbReference type="EMBL" id="OU893333">
    <property type="protein sequence ID" value="CAG9789364.1"/>
    <property type="molecule type" value="Genomic_DNA"/>
</dbReference>
<dbReference type="PANTHER" id="PTHR46603:SF1">
    <property type="entry name" value="ABSCISSION_NOCUT CHECKPOINT REGULATOR"/>
    <property type="match status" value="1"/>
</dbReference>
<keyword evidence="3" id="KW-0862">Zinc</keyword>
<dbReference type="GO" id="GO:0032266">
    <property type="term" value="F:phosphatidylinositol-3-phosphate binding"/>
    <property type="evidence" value="ECO:0007669"/>
    <property type="project" value="TreeGrafter"/>
</dbReference>
<evidence type="ECO:0000259" key="5">
    <source>
        <dbReference type="PROSITE" id="PS50178"/>
    </source>
</evidence>
<dbReference type="Pfam" id="PF22586">
    <property type="entry name" value="ANCHR-like_BBOX"/>
    <property type="match status" value="1"/>
</dbReference>
<dbReference type="CDD" id="cd00065">
    <property type="entry name" value="FYVE_like_SF"/>
    <property type="match status" value="1"/>
</dbReference>
<dbReference type="GO" id="GO:0008270">
    <property type="term" value="F:zinc ion binding"/>
    <property type="evidence" value="ECO:0007669"/>
    <property type="project" value="UniProtKB-KW"/>
</dbReference>
<feature type="domain" description="FYVE-type" evidence="5">
    <location>
        <begin position="1"/>
        <end position="55"/>
    </location>
</feature>
<evidence type="ECO:0000313" key="7">
    <source>
        <dbReference type="Proteomes" id="UP001153714"/>
    </source>
</evidence>
<evidence type="ECO:0000256" key="1">
    <source>
        <dbReference type="ARBA" id="ARBA00022723"/>
    </source>
</evidence>
<gene>
    <name evidence="6" type="ORF">DIATSA_LOCUS7104</name>
</gene>
<dbReference type="SUPFAM" id="SSF57845">
    <property type="entry name" value="B-box zinc-binding domain"/>
    <property type="match status" value="1"/>
</dbReference>
<dbReference type="GO" id="GO:0032154">
    <property type="term" value="C:cleavage furrow"/>
    <property type="evidence" value="ECO:0007669"/>
    <property type="project" value="TreeGrafter"/>
</dbReference>
<dbReference type="GO" id="GO:0030496">
    <property type="term" value="C:midbody"/>
    <property type="evidence" value="ECO:0007669"/>
    <property type="project" value="TreeGrafter"/>
</dbReference>
<dbReference type="PROSITE" id="PS50178">
    <property type="entry name" value="ZF_FYVE"/>
    <property type="match status" value="1"/>
</dbReference>
<accession>A0A9N9R3J8</accession>
<dbReference type="GO" id="GO:0005813">
    <property type="term" value="C:centrosome"/>
    <property type="evidence" value="ECO:0007669"/>
    <property type="project" value="TreeGrafter"/>
</dbReference>
<dbReference type="InterPro" id="IPR017455">
    <property type="entry name" value="Znf_FYVE-rel"/>
</dbReference>
<dbReference type="InterPro" id="IPR011011">
    <property type="entry name" value="Znf_FYVE_PHD"/>
</dbReference>
<dbReference type="AlphaFoldDB" id="A0A9N9R3J8"/>
<dbReference type="Gene3D" id="3.30.40.10">
    <property type="entry name" value="Zinc/RING finger domain, C3HC4 (zinc finger)"/>
    <property type="match status" value="1"/>
</dbReference>
<keyword evidence="2 4" id="KW-0863">Zinc-finger</keyword>
<reference evidence="6" key="2">
    <citation type="submission" date="2022-10" db="EMBL/GenBank/DDBJ databases">
        <authorList>
            <consortium name="ENA_rothamsted_submissions"/>
            <consortium name="culmorum"/>
            <person name="King R."/>
        </authorList>
    </citation>
    <scope>NUCLEOTIDE SEQUENCE</scope>
</reference>
<evidence type="ECO:0000256" key="4">
    <source>
        <dbReference type="PROSITE-ProRule" id="PRU00091"/>
    </source>
</evidence>
<evidence type="ECO:0000256" key="3">
    <source>
        <dbReference type="ARBA" id="ARBA00022833"/>
    </source>
</evidence>
<dbReference type="OrthoDB" id="5407799at2759"/>
<proteinExistence type="predicted"/>
<evidence type="ECO:0000256" key="2">
    <source>
        <dbReference type="ARBA" id="ARBA00022771"/>
    </source>
</evidence>
<evidence type="ECO:0000313" key="6">
    <source>
        <dbReference type="EMBL" id="CAG9789364.1"/>
    </source>
</evidence>
<dbReference type="Proteomes" id="UP001153714">
    <property type="component" value="Chromosome 2"/>
</dbReference>
<name>A0A9N9R3J8_9NEOP</name>
<dbReference type="PANTHER" id="PTHR46603">
    <property type="entry name" value="ABSCISSION/NOCUT CHECKPOINT REGULATOR"/>
    <property type="match status" value="1"/>
</dbReference>
<dbReference type="GO" id="GO:0044878">
    <property type="term" value="P:mitotic cytokinesis checkpoint signaling"/>
    <property type="evidence" value="ECO:0007669"/>
    <property type="project" value="TreeGrafter"/>
</dbReference>
<dbReference type="GO" id="GO:0009838">
    <property type="term" value="P:abscission"/>
    <property type="evidence" value="ECO:0007669"/>
    <property type="project" value="TreeGrafter"/>
</dbReference>
<sequence length="300" mass="33956">MACNSCAKPYTLFRKEKGCPSCGFSYCSKCLHHSLFVNKLNSYAKVCAKCSNSTDLNKQKSLEPPDAYYKRIGALLNEDGSANNKTDDEIKKRLLKLKVDKSNATEPSENSIEERLQKLKGGQPSTSDAELQARLANLRGVPDKNSQNKPIILTANLRTEQQQADDLLQRYMEQAKIDKKYKDGFDKNIEDIETRIQQLKGATTKEPTEINKADSDSEDEETEIIKLVEKVKAESLLLVDENISPSTNDELPFCEICNEDAKMRCLGCQYLFCKRCFMEHKDDDDGCNKYEPYVPPRPAL</sequence>